<evidence type="ECO:0000313" key="3">
    <source>
        <dbReference type="EMBL" id="ESO82933.1"/>
    </source>
</evidence>
<evidence type="ECO:0000259" key="2">
    <source>
        <dbReference type="Pfam" id="PF08685"/>
    </source>
</evidence>
<proteinExistence type="predicted"/>
<evidence type="ECO:0000313" key="4">
    <source>
        <dbReference type="Proteomes" id="UP000030746"/>
    </source>
</evidence>
<dbReference type="OMA" id="CHEVKAC"/>
<keyword evidence="1" id="KW-0479">Metal-binding</keyword>
<sequence>MERLIYNQAIDTCRDIKVCNSKYTTDGEYWMYPRILNFQRAKLYCKDMNSHNPKEYLTLNEENYAEYPNGSSLGHGECKVDSNNMVVVQTDYGFTHQEYGNPVPYGKAIGCSFLHNVTKCQVHGSVEMNISLTGLIFDSSTNWVWFGHQAYIVKTKRTDHEIFIVGDGGCGGGKPNGQIKLLIDKSYTPPLASATEPKCV</sequence>
<feature type="domain" description="GON" evidence="2">
    <location>
        <begin position="12"/>
        <end position="83"/>
    </location>
</feature>
<dbReference type="AlphaFoldDB" id="V3YXX3"/>
<dbReference type="CTD" id="20241216"/>
<dbReference type="EMBL" id="KB203827">
    <property type="protein sequence ID" value="ESO82933.1"/>
    <property type="molecule type" value="Genomic_DNA"/>
</dbReference>
<accession>V3YXX3</accession>
<evidence type="ECO:0000256" key="1">
    <source>
        <dbReference type="ARBA" id="ARBA00022723"/>
    </source>
</evidence>
<dbReference type="InterPro" id="IPR012314">
    <property type="entry name" value="Pept_M12B_GON-ADAMTSs"/>
</dbReference>
<dbReference type="Proteomes" id="UP000030746">
    <property type="component" value="Unassembled WGS sequence"/>
</dbReference>
<dbReference type="GeneID" id="20241216"/>
<dbReference type="OrthoDB" id="6113960at2759"/>
<dbReference type="Pfam" id="PF08685">
    <property type="entry name" value="GON"/>
    <property type="match status" value="1"/>
</dbReference>
<dbReference type="HOGENOM" id="CLU_090119_0_0_1"/>
<protein>
    <recommendedName>
        <fullName evidence="2">GON domain-containing protein</fullName>
    </recommendedName>
</protein>
<organism evidence="3 4">
    <name type="scientific">Lottia gigantea</name>
    <name type="common">Giant owl limpet</name>
    <dbReference type="NCBI Taxonomy" id="225164"/>
    <lineage>
        <taxon>Eukaryota</taxon>
        <taxon>Metazoa</taxon>
        <taxon>Spiralia</taxon>
        <taxon>Lophotrochozoa</taxon>
        <taxon>Mollusca</taxon>
        <taxon>Gastropoda</taxon>
        <taxon>Patellogastropoda</taxon>
        <taxon>Lottioidea</taxon>
        <taxon>Lottiidae</taxon>
        <taxon>Lottia</taxon>
    </lineage>
</organism>
<keyword evidence="4" id="KW-1185">Reference proteome</keyword>
<dbReference type="GO" id="GO:0008270">
    <property type="term" value="F:zinc ion binding"/>
    <property type="evidence" value="ECO:0007669"/>
    <property type="project" value="InterPro"/>
</dbReference>
<dbReference type="KEGG" id="lgi:LOTGIDRAFT_169754"/>
<gene>
    <name evidence="3" type="ORF">LOTGIDRAFT_169754</name>
</gene>
<dbReference type="RefSeq" id="XP_009066303.1">
    <property type="nucleotide sequence ID" value="XM_009068055.1"/>
</dbReference>
<dbReference type="GO" id="GO:0004222">
    <property type="term" value="F:metalloendopeptidase activity"/>
    <property type="evidence" value="ECO:0007669"/>
    <property type="project" value="InterPro"/>
</dbReference>
<name>V3YXX3_LOTGI</name>
<reference evidence="3 4" key="1">
    <citation type="journal article" date="2013" name="Nature">
        <title>Insights into bilaterian evolution from three spiralian genomes.</title>
        <authorList>
            <person name="Simakov O."/>
            <person name="Marletaz F."/>
            <person name="Cho S.J."/>
            <person name="Edsinger-Gonzales E."/>
            <person name="Havlak P."/>
            <person name="Hellsten U."/>
            <person name="Kuo D.H."/>
            <person name="Larsson T."/>
            <person name="Lv J."/>
            <person name="Arendt D."/>
            <person name="Savage R."/>
            <person name="Osoegawa K."/>
            <person name="de Jong P."/>
            <person name="Grimwood J."/>
            <person name="Chapman J.A."/>
            <person name="Shapiro H."/>
            <person name="Aerts A."/>
            <person name="Otillar R.P."/>
            <person name="Terry A.Y."/>
            <person name="Boore J.L."/>
            <person name="Grigoriev I.V."/>
            <person name="Lindberg D.R."/>
            <person name="Seaver E.C."/>
            <person name="Weisblat D.A."/>
            <person name="Putnam N.H."/>
            <person name="Rokhsar D.S."/>
        </authorList>
    </citation>
    <scope>NUCLEOTIDE SEQUENCE [LARGE SCALE GENOMIC DNA]</scope>
</reference>